<sequence length="81" mass="9144">MLLKRAFEQWGALGVELRTDDCNQYSQAAMTKLGAVYEGTLRDHRIRPDGSLRHTMVYGIVPEEWPAIEVRLNARITASIG</sequence>
<reference evidence="1 2" key="1">
    <citation type="submission" date="2020-04" db="EMBL/GenBank/DDBJ databases">
        <authorList>
            <person name="Zhang R."/>
            <person name="Schippers A."/>
        </authorList>
    </citation>
    <scope>NUCLEOTIDE SEQUENCE [LARGE SCALE GENOMIC DNA]</scope>
    <source>
        <strain evidence="1 2">DSM 109850</strain>
    </source>
</reference>
<dbReference type="AlphaFoldDB" id="A0A7Y0L092"/>
<name>A0A7Y0L092_9FIRM</name>
<accession>A0A7Y0L092</accession>
<dbReference type="PANTHER" id="PTHR43610:SF1">
    <property type="entry name" value="N-ACETYLTRANSFERASE DOMAIN-CONTAINING PROTEIN"/>
    <property type="match status" value="1"/>
</dbReference>
<protein>
    <submittedName>
        <fullName evidence="1">GNAT family N-acetyltransferase</fullName>
    </submittedName>
</protein>
<dbReference type="EMBL" id="JABBVZ010000002">
    <property type="protein sequence ID" value="NMP20901.1"/>
    <property type="molecule type" value="Genomic_DNA"/>
</dbReference>
<dbReference type="PANTHER" id="PTHR43610">
    <property type="entry name" value="BLL6696 PROTEIN"/>
    <property type="match status" value="1"/>
</dbReference>
<dbReference type="Gene3D" id="3.40.630.30">
    <property type="match status" value="1"/>
</dbReference>
<gene>
    <name evidence="1" type="ORF">HIJ39_00815</name>
</gene>
<dbReference type="Proteomes" id="UP000533476">
    <property type="component" value="Unassembled WGS sequence"/>
</dbReference>
<organism evidence="1 2">
    <name type="scientific">Sulfobacillus harzensis</name>
    <dbReference type="NCBI Taxonomy" id="2729629"/>
    <lineage>
        <taxon>Bacteria</taxon>
        <taxon>Bacillati</taxon>
        <taxon>Bacillota</taxon>
        <taxon>Clostridia</taxon>
        <taxon>Eubacteriales</taxon>
        <taxon>Clostridiales Family XVII. Incertae Sedis</taxon>
        <taxon>Sulfobacillus</taxon>
    </lineage>
</organism>
<proteinExistence type="predicted"/>
<dbReference type="SUPFAM" id="SSF55729">
    <property type="entry name" value="Acyl-CoA N-acyltransferases (Nat)"/>
    <property type="match status" value="1"/>
</dbReference>
<dbReference type="InterPro" id="IPR016181">
    <property type="entry name" value="Acyl_CoA_acyltransferase"/>
</dbReference>
<keyword evidence="1" id="KW-0808">Transferase</keyword>
<dbReference type="GO" id="GO:0016740">
    <property type="term" value="F:transferase activity"/>
    <property type="evidence" value="ECO:0007669"/>
    <property type="project" value="UniProtKB-KW"/>
</dbReference>
<evidence type="ECO:0000313" key="2">
    <source>
        <dbReference type="Proteomes" id="UP000533476"/>
    </source>
</evidence>
<keyword evidence="2" id="KW-1185">Reference proteome</keyword>
<comment type="caution">
    <text evidence="1">The sequence shown here is derived from an EMBL/GenBank/DDBJ whole genome shotgun (WGS) entry which is preliminary data.</text>
</comment>
<evidence type="ECO:0000313" key="1">
    <source>
        <dbReference type="EMBL" id="NMP20901.1"/>
    </source>
</evidence>
<dbReference type="RefSeq" id="WP_169095712.1">
    <property type="nucleotide sequence ID" value="NZ_JABBVZ010000002.1"/>
</dbReference>